<dbReference type="GO" id="GO:0008270">
    <property type="term" value="F:zinc ion binding"/>
    <property type="evidence" value="ECO:0007669"/>
    <property type="project" value="UniProtKB-KW"/>
</dbReference>
<evidence type="ECO:0000256" key="3">
    <source>
        <dbReference type="ARBA" id="ARBA00022833"/>
    </source>
</evidence>
<dbReference type="Proteomes" id="UP000078492">
    <property type="component" value="Unassembled WGS sequence"/>
</dbReference>
<reference evidence="8 9" key="1">
    <citation type="submission" date="2015-09" db="EMBL/GenBank/DDBJ databases">
        <title>Trachymyrmex cornetzi WGS genome.</title>
        <authorList>
            <person name="Nygaard S."/>
            <person name="Hu H."/>
            <person name="Boomsma J."/>
            <person name="Zhang G."/>
        </authorList>
    </citation>
    <scope>NUCLEOTIDE SEQUENCE [LARGE SCALE GENOMIC DNA]</scope>
    <source>
        <strain evidence="8">Tcor2-1</strain>
        <tissue evidence="8">Whole body</tissue>
    </source>
</reference>
<dbReference type="KEGG" id="tcz:108763086"/>
<evidence type="ECO:0000259" key="7">
    <source>
        <dbReference type="Pfam" id="PF18112"/>
    </source>
</evidence>
<evidence type="ECO:0000256" key="1">
    <source>
        <dbReference type="ARBA" id="ARBA00022723"/>
    </source>
</evidence>
<evidence type="ECO:0000256" key="2">
    <source>
        <dbReference type="ARBA" id="ARBA00022771"/>
    </source>
</evidence>
<dbReference type="InterPro" id="IPR041641">
    <property type="entry name" value="CALCOCO1/2_Zn_UBZ1"/>
</dbReference>
<evidence type="ECO:0000313" key="9">
    <source>
        <dbReference type="Proteomes" id="UP000078492"/>
    </source>
</evidence>
<keyword evidence="2" id="KW-0863">Zinc-finger</keyword>
<proteinExistence type="predicted"/>
<name>A0A195DYE1_9HYME</name>
<evidence type="ECO:0000313" key="8">
    <source>
        <dbReference type="EMBL" id="KYN17629.1"/>
    </source>
</evidence>
<dbReference type="Pfam" id="PF18112">
    <property type="entry name" value="Zn-C2H2_12"/>
    <property type="match status" value="1"/>
</dbReference>
<dbReference type="AlphaFoldDB" id="A0A195DYE1"/>
<keyword evidence="9" id="KW-1185">Reference proteome</keyword>
<dbReference type="OrthoDB" id="6105729at2759"/>
<keyword evidence="1" id="KW-0479">Metal-binding</keyword>
<feature type="coiled-coil region" evidence="5">
    <location>
        <begin position="21"/>
        <end position="88"/>
    </location>
</feature>
<organism evidence="8 9">
    <name type="scientific">Trachymyrmex cornetzi</name>
    <dbReference type="NCBI Taxonomy" id="471704"/>
    <lineage>
        <taxon>Eukaryota</taxon>
        <taxon>Metazoa</taxon>
        <taxon>Ecdysozoa</taxon>
        <taxon>Arthropoda</taxon>
        <taxon>Hexapoda</taxon>
        <taxon>Insecta</taxon>
        <taxon>Pterygota</taxon>
        <taxon>Neoptera</taxon>
        <taxon>Endopterygota</taxon>
        <taxon>Hymenoptera</taxon>
        <taxon>Apocrita</taxon>
        <taxon>Aculeata</taxon>
        <taxon>Formicoidea</taxon>
        <taxon>Formicidae</taxon>
        <taxon>Myrmicinae</taxon>
        <taxon>Trachymyrmex</taxon>
    </lineage>
</organism>
<keyword evidence="4 5" id="KW-0175">Coiled coil</keyword>
<accession>A0A195DYE1</accession>
<dbReference type="EMBL" id="KQ980107">
    <property type="protein sequence ID" value="KYN17629.1"/>
    <property type="molecule type" value="Genomic_DNA"/>
</dbReference>
<evidence type="ECO:0000256" key="6">
    <source>
        <dbReference type="SAM" id="MobiDB-lite"/>
    </source>
</evidence>
<sequence>MNVENVENDTFGSYCALLVAFKTMKERCQQLQTRLATVEEENMCLRLECGRDMTTAVVKVDKSDKSALQTLQEKIEELTKQKAQLSHHIFMVAAENRQLWNRLTRLTKSNKSLGSQLTKISDTLKQHPATQPSDIISYNFRDVANFDKHDAKTYLLTTDGETEQSLEEISLRLINSIMLEKSDLEQQCAEMMELNDSSELNLQNVGFTYPDDSDTDSLEQLKQHEIRLSQTKDALLGQQTRLKRALQNLKKMRKGMICNNCQKNANKKMCQTGTQFDSDDSFKEHRATQTSPTSPSLSMKKYPNLNDNIDVDINTCPLCGIVYEKSIPFAEFHEHVLSHFAKEMSTEDFELVH</sequence>
<feature type="coiled-coil region" evidence="5">
    <location>
        <begin position="174"/>
        <end position="201"/>
    </location>
</feature>
<evidence type="ECO:0000256" key="5">
    <source>
        <dbReference type="SAM" id="Coils"/>
    </source>
</evidence>
<feature type="domain" description="UBZ1-type" evidence="7">
    <location>
        <begin position="315"/>
        <end position="340"/>
    </location>
</feature>
<feature type="region of interest" description="Disordered" evidence="6">
    <location>
        <begin position="276"/>
        <end position="301"/>
    </location>
</feature>
<dbReference type="STRING" id="471704.A0A195DYE1"/>
<keyword evidence="3" id="KW-0862">Zinc</keyword>
<evidence type="ECO:0000256" key="4">
    <source>
        <dbReference type="ARBA" id="ARBA00023054"/>
    </source>
</evidence>
<feature type="compositionally biased region" description="Polar residues" evidence="6">
    <location>
        <begin position="288"/>
        <end position="297"/>
    </location>
</feature>
<protein>
    <recommendedName>
        <fullName evidence="7">UBZ1-type domain-containing protein</fullName>
    </recommendedName>
</protein>
<gene>
    <name evidence="8" type="ORF">ALC57_09998</name>
</gene>